<dbReference type="RefSeq" id="WP_176164929.1">
    <property type="nucleotide sequence ID" value="NZ_CP054929.1"/>
</dbReference>
<organism evidence="2 3">
    <name type="scientific">Streptomyces buecherae</name>
    <dbReference type="NCBI Taxonomy" id="2763006"/>
    <lineage>
        <taxon>Bacteria</taxon>
        <taxon>Bacillati</taxon>
        <taxon>Actinomycetota</taxon>
        <taxon>Actinomycetes</taxon>
        <taxon>Kitasatosporales</taxon>
        <taxon>Streptomycetaceae</taxon>
        <taxon>Streptomyces</taxon>
    </lineage>
</organism>
<dbReference type="EMBL" id="CP054929">
    <property type="protein sequence ID" value="QKW53220.1"/>
    <property type="molecule type" value="Genomic_DNA"/>
</dbReference>
<evidence type="ECO:0000259" key="1">
    <source>
        <dbReference type="Pfam" id="PF12680"/>
    </source>
</evidence>
<dbReference type="Gene3D" id="3.10.450.50">
    <property type="match status" value="1"/>
</dbReference>
<keyword evidence="3" id="KW-1185">Reference proteome</keyword>
<protein>
    <submittedName>
        <fullName evidence="2">Nuclear transport factor 2 family protein</fullName>
    </submittedName>
</protein>
<evidence type="ECO:0000313" key="3">
    <source>
        <dbReference type="Proteomes" id="UP000509303"/>
    </source>
</evidence>
<sequence>MSTESTRATIDAYLAKTRARDLDGAVALFSEDVDWDAPASGAAPWSGRRSSRAEVAEFFRLLHEYLAPQDFTVTHTVVEGDHGVIIGHLTDTVKATGATLATPFAAHVTVRDGQIVGYRLFEDTHALAKALSGVTGPPGTDGATAPAG</sequence>
<proteinExistence type="predicted"/>
<dbReference type="InterPro" id="IPR032710">
    <property type="entry name" value="NTF2-like_dom_sf"/>
</dbReference>
<evidence type="ECO:0000313" key="2">
    <source>
        <dbReference type="EMBL" id="QKW53220.1"/>
    </source>
</evidence>
<name>A0A7H8NFI5_9ACTN</name>
<dbReference type="SUPFAM" id="SSF54427">
    <property type="entry name" value="NTF2-like"/>
    <property type="match status" value="1"/>
</dbReference>
<feature type="domain" description="SnoaL-like" evidence="1">
    <location>
        <begin position="11"/>
        <end position="117"/>
    </location>
</feature>
<dbReference type="Proteomes" id="UP000509303">
    <property type="component" value="Chromosome"/>
</dbReference>
<dbReference type="PANTHER" id="PTHR41252">
    <property type="entry name" value="BLR2505 PROTEIN"/>
    <property type="match status" value="1"/>
</dbReference>
<dbReference type="PANTHER" id="PTHR41252:SF1">
    <property type="entry name" value="BLR2505 PROTEIN"/>
    <property type="match status" value="1"/>
</dbReference>
<dbReference type="AlphaFoldDB" id="A0A7H8NFI5"/>
<gene>
    <name evidence="2" type="ORF">HUT08_30900</name>
</gene>
<dbReference type="Pfam" id="PF12680">
    <property type="entry name" value="SnoaL_2"/>
    <property type="match status" value="1"/>
</dbReference>
<dbReference type="InterPro" id="IPR037401">
    <property type="entry name" value="SnoaL-like"/>
</dbReference>
<reference evidence="2 3" key="1">
    <citation type="submission" date="2020-06" db="EMBL/GenBank/DDBJ databases">
        <title>Genome mining for natural products.</title>
        <authorList>
            <person name="Zhang B."/>
            <person name="Shi J."/>
            <person name="Ge H."/>
        </authorList>
    </citation>
    <scope>NUCLEOTIDE SEQUENCE [LARGE SCALE GENOMIC DNA]</scope>
    <source>
        <strain evidence="2 3">NA00687</strain>
    </source>
</reference>
<accession>A0A7H8NFI5</accession>